<feature type="signal peptide" evidence="3">
    <location>
        <begin position="1"/>
        <end position="24"/>
    </location>
</feature>
<evidence type="ECO:0000256" key="2">
    <source>
        <dbReference type="SAM" id="MobiDB-lite"/>
    </source>
</evidence>
<keyword evidence="6" id="KW-1185">Reference proteome</keyword>
<name>G0ML45_CAEBE</name>
<organism evidence="6">
    <name type="scientific">Caenorhabditis brenneri</name>
    <name type="common">Nematode worm</name>
    <dbReference type="NCBI Taxonomy" id="135651"/>
    <lineage>
        <taxon>Eukaryota</taxon>
        <taxon>Metazoa</taxon>
        <taxon>Ecdysozoa</taxon>
        <taxon>Nematoda</taxon>
        <taxon>Chromadorea</taxon>
        <taxon>Rhabditida</taxon>
        <taxon>Rhabditina</taxon>
        <taxon>Rhabditomorpha</taxon>
        <taxon>Rhabditoidea</taxon>
        <taxon>Rhabditidae</taxon>
        <taxon>Peloderinae</taxon>
        <taxon>Caenorhabditis</taxon>
    </lineage>
</organism>
<dbReference type="eggNOG" id="ENOG502TGXQ">
    <property type="taxonomic scope" value="Eukaryota"/>
</dbReference>
<gene>
    <name evidence="5" type="ORF">CAEBREN_10674</name>
</gene>
<accession>G0ML45</accession>
<dbReference type="AlphaFoldDB" id="G0ML45"/>
<feature type="compositionally biased region" description="Basic and acidic residues" evidence="2">
    <location>
        <begin position="91"/>
        <end position="123"/>
    </location>
</feature>
<comment type="function">
    <text evidence="1">Central component in molecular interactions underlying sperm crawling. Forms an extensive filament system that extends from sperm villipoda, along the leading edge of the pseudopod.</text>
</comment>
<feature type="compositionally biased region" description="Polar residues" evidence="2">
    <location>
        <begin position="38"/>
        <end position="48"/>
    </location>
</feature>
<evidence type="ECO:0000256" key="1">
    <source>
        <dbReference type="RuleBase" id="RU003425"/>
    </source>
</evidence>
<feature type="chain" id="PRO_5003404126" description="Major sperm protein" evidence="3">
    <location>
        <begin position="25"/>
        <end position="259"/>
    </location>
</feature>
<dbReference type="PANTHER" id="PTHR21515">
    <property type="entry name" value="MAJOR SPERM PROTEIN"/>
    <property type="match status" value="1"/>
</dbReference>
<feature type="region of interest" description="Disordered" evidence="2">
    <location>
        <begin position="25"/>
        <end position="125"/>
    </location>
</feature>
<reference evidence="6" key="1">
    <citation type="submission" date="2011-07" db="EMBL/GenBank/DDBJ databases">
        <authorList>
            <consortium name="Caenorhabditis brenneri Sequencing and Analysis Consortium"/>
            <person name="Wilson R.K."/>
        </authorList>
    </citation>
    <scope>NUCLEOTIDE SEQUENCE [LARGE SCALE GENOMIC DNA]</scope>
    <source>
        <strain evidence="6">PB2801</strain>
    </source>
</reference>
<evidence type="ECO:0000259" key="4">
    <source>
        <dbReference type="PROSITE" id="PS50202"/>
    </source>
</evidence>
<protein>
    <recommendedName>
        <fullName evidence="1">Major sperm protein</fullName>
    </recommendedName>
</protein>
<dbReference type="PROSITE" id="PS50202">
    <property type="entry name" value="MSP"/>
    <property type="match status" value="1"/>
</dbReference>
<feature type="compositionally biased region" description="Basic and acidic residues" evidence="2">
    <location>
        <begin position="59"/>
        <end position="71"/>
    </location>
</feature>
<dbReference type="STRING" id="135651.G0ML45"/>
<dbReference type="InterPro" id="IPR013783">
    <property type="entry name" value="Ig-like_fold"/>
</dbReference>
<keyword evidence="3" id="KW-0732">Signal</keyword>
<dbReference type="OrthoDB" id="264603at2759"/>
<dbReference type="InterPro" id="IPR008962">
    <property type="entry name" value="PapD-like_sf"/>
</dbReference>
<feature type="domain" description="MSP" evidence="4">
    <location>
        <begin position="151"/>
        <end position="259"/>
    </location>
</feature>
<evidence type="ECO:0000313" key="5">
    <source>
        <dbReference type="EMBL" id="EGT34902.1"/>
    </source>
</evidence>
<feature type="compositionally biased region" description="Low complexity" evidence="2">
    <location>
        <begin position="25"/>
        <end position="37"/>
    </location>
</feature>
<proteinExistence type="predicted"/>
<feature type="compositionally biased region" description="Low complexity" evidence="2">
    <location>
        <begin position="49"/>
        <end position="58"/>
    </location>
</feature>
<dbReference type="EMBL" id="GL379799">
    <property type="protein sequence ID" value="EGT34902.1"/>
    <property type="molecule type" value="Genomic_DNA"/>
</dbReference>
<dbReference type="Gene3D" id="2.60.40.10">
    <property type="entry name" value="Immunoglobulins"/>
    <property type="match status" value="1"/>
</dbReference>
<keyword evidence="1" id="KW-0963">Cytoplasm</keyword>
<sequence>MLNELILLGTTLTVLSVFLTGCSSKKAAPSVAPSPVANTPQSPASVSNTSVTKSTATDTETKTGAETKTGGETKTSCTGDVTKDKDDDDKKEDKKDDEKKEDNDDKKKDSDEKNDEKKEDTKGSKTKKKEIFSKSFFFTYSYNSESIIDFSVCADPSELCFDSAITSQKKLRLKNLSGKKLMFKIKATTTNIYLINPVFGTIEPNNFADVMITHRPSGKREDKLVIVSSEMLGKEIEMAKTFKQIKTTGADVTVKLVAA</sequence>
<dbReference type="HOGENOM" id="CLU_059627_0_0_1"/>
<dbReference type="OMA" id="MITHRPS"/>
<evidence type="ECO:0000256" key="3">
    <source>
        <dbReference type="SAM" id="SignalP"/>
    </source>
</evidence>
<dbReference type="Pfam" id="PF00635">
    <property type="entry name" value="Motile_Sperm"/>
    <property type="match status" value="1"/>
</dbReference>
<dbReference type="SUPFAM" id="SSF49354">
    <property type="entry name" value="PapD-like"/>
    <property type="match status" value="1"/>
</dbReference>
<dbReference type="InParanoid" id="G0ML45"/>
<dbReference type="Proteomes" id="UP000008068">
    <property type="component" value="Unassembled WGS sequence"/>
</dbReference>
<dbReference type="PANTHER" id="PTHR21515:SF10">
    <property type="entry name" value="MAJOR SPERM PROTEIN"/>
    <property type="match status" value="1"/>
</dbReference>
<dbReference type="InterPro" id="IPR000535">
    <property type="entry name" value="MSP_dom"/>
</dbReference>
<evidence type="ECO:0000313" key="6">
    <source>
        <dbReference type="Proteomes" id="UP000008068"/>
    </source>
</evidence>
<keyword evidence="1" id="KW-0206">Cytoskeleton</keyword>